<dbReference type="SUPFAM" id="SSF81606">
    <property type="entry name" value="PP2C-like"/>
    <property type="match status" value="1"/>
</dbReference>
<dbReference type="SUPFAM" id="SSF52172">
    <property type="entry name" value="CheY-like"/>
    <property type="match status" value="1"/>
</dbReference>
<dbReference type="SMART" id="SM00331">
    <property type="entry name" value="PP2C_SIG"/>
    <property type="match status" value="1"/>
</dbReference>
<evidence type="ECO:0000256" key="2">
    <source>
        <dbReference type="PROSITE-ProRule" id="PRU00169"/>
    </source>
</evidence>
<reference evidence="5" key="1">
    <citation type="journal article" date="2023" name="Arch. Microbiol.">
        <title>Desulfoferula mesophilus gen. nov. sp. nov., a mesophilic sulfate-reducing bacterium isolated from a brackish lake sediment.</title>
        <authorList>
            <person name="Watanabe T."/>
            <person name="Yabe T."/>
            <person name="Tsuji J.M."/>
            <person name="Fukui M."/>
        </authorList>
    </citation>
    <scope>NUCLEOTIDE SEQUENCE [LARGE SCALE GENOMIC DNA]</scope>
    <source>
        <strain evidence="5">12FAK</strain>
    </source>
</reference>
<evidence type="ECO:0000259" key="3">
    <source>
        <dbReference type="PROSITE" id="PS50110"/>
    </source>
</evidence>
<dbReference type="InterPro" id="IPR001932">
    <property type="entry name" value="PPM-type_phosphatase-like_dom"/>
</dbReference>
<dbReference type="PANTHER" id="PTHR43156">
    <property type="entry name" value="STAGE II SPORULATION PROTEIN E-RELATED"/>
    <property type="match status" value="1"/>
</dbReference>
<dbReference type="InterPro" id="IPR001789">
    <property type="entry name" value="Sig_transdc_resp-reg_receiver"/>
</dbReference>
<dbReference type="SMART" id="SM00448">
    <property type="entry name" value="REC"/>
    <property type="match status" value="1"/>
</dbReference>
<dbReference type="GO" id="GO:0016791">
    <property type="term" value="F:phosphatase activity"/>
    <property type="evidence" value="ECO:0007669"/>
    <property type="project" value="TreeGrafter"/>
</dbReference>
<dbReference type="InterPro" id="IPR011006">
    <property type="entry name" value="CheY-like_superfamily"/>
</dbReference>
<feature type="domain" description="Response regulatory" evidence="3">
    <location>
        <begin position="15"/>
        <end position="132"/>
    </location>
</feature>
<feature type="modified residue" description="4-aspartylphosphate" evidence="2">
    <location>
        <position position="65"/>
    </location>
</feature>
<gene>
    <name evidence="4" type="ORF">FAK_21480</name>
</gene>
<keyword evidence="2" id="KW-0597">Phosphoprotein</keyword>
<proteinExistence type="predicted"/>
<name>A0AAU9EEX8_9BACT</name>
<dbReference type="Gene3D" id="3.40.50.2300">
    <property type="match status" value="1"/>
</dbReference>
<dbReference type="InterPro" id="IPR036457">
    <property type="entry name" value="PPM-type-like_dom_sf"/>
</dbReference>
<organism evidence="4 5">
    <name type="scientific">Desulfoferula mesophila</name>
    <dbReference type="NCBI Taxonomy" id="3058419"/>
    <lineage>
        <taxon>Bacteria</taxon>
        <taxon>Pseudomonadati</taxon>
        <taxon>Thermodesulfobacteriota</taxon>
        <taxon>Desulfarculia</taxon>
        <taxon>Desulfarculales</taxon>
        <taxon>Desulfarculaceae</taxon>
        <taxon>Desulfoferula</taxon>
    </lineage>
</organism>
<dbReference type="PANTHER" id="PTHR43156:SF2">
    <property type="entry name" value="STAGE II SPORULATION PROTEIN E"/>
    <property type="match status" value="1"/>
</dbReference>
<dbReference type="RefSeq" id="WP_338599000.1">
    <property type="nucleotide sequence ID" value="NZ_AP028679.1"/>
</dbReference>
<sequence>MSHQWSQSAWDPPSSILVVDDSAHYRDLLTNGLSRHGYRFHEAAHGLEAIEALRRHPEIDLILLDLMMPQMDGFSFLKWRETRPEISDIPVIVNSSLNDPDSIAKVLALDCYGYFVKPLSQVDLELVLPLKIRNAINSRRMMADLRAKNRLMAEELEMAARYQQFLLPKQRRLPGVQAAWWFQPCRGVGGDYFDFFELPGGDLGLVMADVSGHGVASAMTASILKALIPRYLSEHHSPAAVLGLLNEDLLRLTPDDVFVTTFLGRYAPLTKELRWSLAGHPCPLLQEAEGEMVALEQSSPFLGVFSKDQPLLKYCDRSCTLREGQRLVVYTDGLLDTAGDQGKPKGRQRLEQMLRQHRDLSAGQLTRKLAAQLNRSNGDYPSDDIAVIIMDF</sequence>
<accession>A0AAU9EEX8</accession>
<evidence type="ECO:0000256" key="1">
    <source>
        <dbReference type="ARBA" id="ARBA00022801"/>
    </source>
</evidence>
<dbReference type="Pfam" id="PF07228">
    <property type="entry name" value="SpoIIE"/>
    <property type="match status" value="1"/>
</dbReference>
<evidence type="ECO:0000313" key="4">
    <source>
        <dbReference type="EMBL" id="BEQ15082.1"/>
    </source>
</evidence>
<dbReference type="CDD" id="cd00156">
    <property type="entry name" value="REC"/>
    <property type="match status" value="1"/>
</dbReference>
<dbReference type="EMBL" id="AP028679">
    <property type="protein sequence ID" value="BEQ15082.1"/>
    <property type="molecule type" value="Genomic_DNA"/>
</dbReference>
<dbReference type="GO" id="GO:0000160">
    <property type="term" value="P:phosphorelay signal transduction system"/>
    <property type="evidence" value="ECO:0007669"/>
    <property type="project" value="InterPro"/>
</dbReference>
<evidence type="ECO:0000313" key="5">
    <source>
        <dbReference type="Proteomes" id="UP001366166"/>
    </source>
</evidence>
<dbReference type="KEGG" id="dmp:FAK_21480"/>
<keyword evidence="1" id="KW-0378">Hydrolase</keyword>
<dbReference type="Gene3D" id="3.60.40.10">
    <property type="entry name" value="PPM-type phosphatase domain"/>
    <property type="match status" value="1"/>
</dbReference>
<dbReference type="PROSITE" id="PS50110">
    <property type="entry name" value="RESPONSE_REGULATORY"/>
    <property type="match status" value="1"/>
</dbReference>
<protein>
    <submittedName>
        <fullName evidence="4">Fused response regulator/phosphatase</fullName>
    </submittedName>
</protein>
<dbReference type="Pfam" id="PF00072">
    <property type="entry name" value="Response_reg"/>
    <property type="match status" value="1"/>
</dbReference>
<keyword evidence="5" id="KW-1185">Reference proteome</keyword>
<dbReference type="Proteomes" id="UP001366166">
    <property type="component" value="Chromosome"/>
</dbReference>
<dbReference type="AlphaFoldDB" id="A0AAU9EEX8"/>
<dbReference type="InterPro" id="IPR052016">
    <property type="entry name" value="Bact_Sigma-Reg"/>
</dbReference>